<evidence type="ECO:0000256" key="4">
    <source>
        <dbReference type="ARBA" id="ARBA00022827"/>
    </source>
</evidence>
<comment type="similarity">
    <text evidence="2">Belongs to the GMC oxidoreductase family.</text>
</comment>
<dbReference type="Pfam" id="PF05199">
    <property type="entry name" value="GMC_oxred_C"/>
    <property type="match status" value="1"/>
</dbReference>
<dbReference type="InterPro" id="IPR007867">
    <property type="entry name" value="GMC_OxRtase_C"/>
</dbReference>
<dbReference type="Gene3D" id="3.50.50.60">
    <property type="entry name" value="FAD/NAD(P)-binding domain"/>
    <property type="match status" value="1"/>
</dbReference>
<comment type="cofactor">
    <cofactor evidence="1">
        <name>FAD</name>
        <dbReference type="ChEBI" id="CHEBI:57692"/>
    </cofactor>
</comment>
<dbReference type="EMBL" id="JAVREH010000032">
    <property type="protein sequence ID" value="MDT0263246.1"/>
    <property type="molecule type" value="Genomic_DNA"/>
</dbReference>
<dbReference type="PANTHER" id="PTHR11552">
    <property type="entry name" value="GLUCOSE-METHANOL-CHOLINE GMC OXIDOREDUCTASE"/>
    <property type="match status" value="1"/>
</dbReference>
<evidence type="ECO:0000256" key="5">
    <source>
        <dbReference type="SAM" id="MobiDB-lite"/>
    </source>
</evidence>
<dbReference type="SUPFAM" id="SSF54373">
    <property type="entry name" value="FAD-linked reductases, C-terminal domain"/>
    <property type="match status" value="1"/>
</dbReference>
<feature type="region of interest" description="Disordered" evidence="5">
    <location>
        <begin position="172"/>
        <end position="194"/>
    </location>
</feature>
<accession>A0ABU2JE33</accession>
<reference evidence="8" key="1">
    <citation type="submission" date="2023-07" db="EMBL/GenBank/DDBJ databases">
        <title>30 novel species of actinomycetes from the DSMZ collection.</title>
        <authorList>
            <person name="Nouioui I."/>
        </authorList>
    </citation>
    <scope>NUCLEOTIDE SEQUENCE [LARGE SCALE GENOMIC DNA]</scope>
    <source>
        <strain evidence="8">DSM 44399</strain>
    </source>
</reference>
<comment type="caution">
    <text evidence="7">The sequence shown here is derived from an EMBL/GenBank/DDBJ whole genome shotgun (WGS) entry which is preliminary data.</text>
</comment>
<evidence type="ECO:0000256" key="3">
    <source>
        <dbReference type="ARBA" id="ARBA00022630"/>
    </source>
</evidence>
<evidence type="ECO:0000313" key="7">
    <source>
        <dbReference type="EMBL" id="MDT0263246.1"/>
    </source>
</evidence>
<name>A0ABU2JE33_9ACTN</name>
<dbReference type="Gene3D" id="3.30.410.40">
    <property type="match status" value="1"/>
</dbReference>
<dbReference type="SUPFAM" id="SSF51905">
    <property type="entry name" value="FAD/NAD(P)-binding domain"/>
    <property type="match status" value="1"/>
</dbReference>
<keyword evidence="3" id="KW-0285">Flavoprotein</keyword>
<organism evidence="7 8">
    <name type="scientific">Jatrophihabitans lederbergiae</name>
    <dbReference type="NCBI Taxonomy" id="3075547"/>
    <lineage>
        <taxon>Bacteria</taxon>
        <taxon>Bacillati</taxon>
        <taxon>Actinomycetota</taxon>
        <taxon>Actinomycetes</taxon>
        <taxon>Jatrophihabitantales</taxon>
        <taxon>Jatrophihabitantaceae</taxon>
        <taxon>Jatrophihabitans</taxon>
    </lineage>
</organism>
<sequence>MPVSSTYDDIIVGAGSAGAVLAARLSEDPRRRVLLVEAGRHYPSEAATPEDLLDANAMSLVKHSWGYTAQLTRDRRAMYPLGKVTGGSSAVGNTVVIRGTPEDYDEWAAAGNPLWSWEHVLPVFRALEDDLDFGESDVHGGSGPVPIRRWRPEELTEVQQSFLDVCRDAGHPWAEDHNHPESTGVGPIPSNRRDPRIRVSATGAYLWRASTRENLAILPHALVDRIVFEHGRATGVVLSVDGGAYGEVRGRRVILAAGAVATPAVLLRSGIGPAEDLRALGIPVRADLAGVGANLTDQPRIGVFMTPKPGYENEGKSTGQIVTRTSGSRFNDQYLAMVNRFDLTMHFPELRRVAGARTVFGVMVVLRRQHSRGRVTLAAANPYAAPRVDLGFLSDERDYGLLADGVRSCWKLARSPKICDKGEQLVALDESVMDDDEALRSYLERAVDSAYNPVGTARMGPADDPLAVVDQQCAVHGVKNLHVVDASIMPSMVCANTHLSVVMIGERAAALLREAQ</sequence>
<proteinExistence type="inferred from homology"/>
<evidence type="ECO:0000256" key="2">
    <source>
        <dbReference type="ARBA" id="ARBA00010790"/>
    </source>
</evidence>
<dbReference type="Proteomes" id="UP001183176">
    <property type="component" value="Unassembled WGS sequence"/>
</dbReference>
<dbReference type="InterPro" id="IPR000172">
    <property type="entry name" value="GMC_OxRdtase_N"/>
</dbReference>
<dbReference type="InterPro" id="IPR012132">
    <property type="entry name" value="GMC_OxRdtase"/>
</dbReference>
<feature type="domain" description="Glucose-methanol-choline oxidoreductase N-terminal" evidence="6">
    <location>
        <begin position="258"/>
        <end position="272"/>
    </location>
</feature>
<dbReference type="Pfam" id="PF00732">
    <property type="entry name" value="GMC_oxred_N"/>
    <property type="match status" value="1"/>
</dbReference>
<keyword evidence="4" id="KW-0274">FAD</keyword>
<dbReference type="PROSITE" id="PS00624">
    <property type="entry name" value="GMC_OXRED_2"/>
    <property type="match status" value="1"/>
</dbReference>
<keyword evidence="8" id="KW-1185">Reference proteome</keyword>
<protein>
    <submittedName>
        <fullName evidence="7">GMC family oxidoreductase N-terminal domain-containing protein</fullName>
    </submittedName>
</protein>
<evidence type="ECO:0000259" key="6">
    <source>
        <dbReference type="PROSITE" id="PS00624"/>
    </source>
</evidence>
<dbReference type="PIRSF" id="PIRSF000137">
    <property type="entry name" value="Alcohol_oxidase"/>
    <property type="match status" value="1"/>
</dbReference>
<dbReference type="PANTHER" id="PTHR11552:SF147">
    <property type="entry name" value="CHOLINE DEHYDROGENASE, MITOCHONDRIAL"/>
    <property type="match status" value="1"/>
</dbReference>
<evidence type="ECO:0000256" key="1">
    <source>
        <dbReference type="ARBA" id="ARBA00001974"/>
    </source>
</evidence>
<gene>
    <name evidence="7" type="ORF">RM423_17820</name>
</gene>
<dbReference type="RefSeq" id="WP_311424394.1">
    <property type="nucleotide sequence ID" value="NZ_JAVREH010000032.1"/>
</dbReference>
<evidence type="ECO:0000313" key="8">
    <source>
        <dbReference type="Proteomes" id="UP001183176"/>
    </source>
</evidence>
<dbReference type="InterPro" id="IPR036188">
    <property type="entry name" value="FAD/NAD-bd_sf"/>
</dbReference>